<dbReference type="CDD" id="cd16434">
    <property type="entry name" value="CheB-CheR_fusion"/>
    <property type="match status" value="1"/>
</dbReference>
<dbReference type="Gene3D" id="1.10.287.130">
    <property type="match status" value="1"/>
</dbReference>
<name>A0ABV5JDD4_9RHOB</name>
<evidence type="ECO:0000256" key="9">
    <source>
        <dbReference type="SAM" id="Coils"/>
    </source>
</evidence>
<dbReference type="InterPro" id="IPR003661">
    <property type="entry name" value="HisK_dim/P_dom"/>
</dbReference>
<dbReference type="InterPro" id="IPR050903">
    <property type="entry name" value="Bact_Chemotaxis_MeTrfase"/>
</dbReference>
<dbReference type="CDD" id="cd00082">
    <property type="entry name" value="HisKA"/>
    <property type="match status" value="1"/>
</dbReference>
<proteinExistence type="predicted"/>
<comment type="caution">
    <text evidence="16">The sequence shown here is derived from an EMBL/GenBank/DDBJ whole genome shotgun (WGS) entry which is preliminary data.</text>
</comment>
<dbReference type="SUPFAM" id="SSF55785">
    <property type="entry name" value="PYP-like sensor domain (PAS domain)"/>
    <property type="match status" value="3"/>
</dbReference>
<evidence type="ECO:0000313" key="17">
    <source>
        <dbReference type="Proteomes" id="UP001589683"/>
    </source>
</evidence>
<dbReference type="InterPro" id="IPR011006">
    <property type="entry name" value="CheY-like_superfamily"/>
</dbReference>
<evidence type="ECO:0000256" key="4">
    <source>
        <dbReference type="ARBA" id="ARBA00022603"/>
    </source>
</evidence>
<dbReference type="Gene3D" id="3.30.450.20">
    <property type="entry name" value="PAS domain"/>
    <property type="match status" value="3"/>
</dbReference>
<feature type="domain" description="PAS" evidence="13">
    <location>
        <begin position="1003"/>
        <end position="1073"/>
    </location>
</feature>
<dbReference type="SUPFAM" id="SSF53335">
    <property type="entry name" value="S-adenosyl-L-methionine-dependent methyltransferases"/>
    <property type="match status" value="1"/>
</dbReference>
<dbReference type="SUPFAM" id="SSF52172">
    <property type="entry name" value="CheY-like"/>
    <property type="match status" value="1"/>
</dbReference>
<evidence type="ECO:0000256" key="8">
    <source>
        <dbReference type="PROSITE-ProRule" id="PRU00169"/>
    </source>
</evidence>
<evidence type="ECO:0000259" key="11">
    <source>
        <dbReference type="PROSITE" id="PS50109"/>
    </source>
</evidence>
<feature type="domain" description="CheR-type methyltransferase" evidence="15">
    <location>
        <begin position="249"/>
        <end position="519"/>
    </location>
</feature>
<feature type="coiled-coil region" evidence="9">
    <location>
        <begin position="695"/>
        <end position="761"/>
    </location>
</feature>
<dbReference type="Gene3D" id="3.40.50.180">
    <property type="entry name" value="Methylesterase CheB, C-terminal domain"/>
    <property type="match status" value="1"/>
</dbReference>
<gene>
    <name evidence="16" type="ORF">ACFFUT_06690</name>
</gene>
<dbReference type="SUPFAM" id="SSF47757">
    <property type="entry name" value="Chemotaxis receptor methyltransferase CheR, N-terminal domain"/>
    <property type="match status" value="1"/>
</dbReference>
<dbReference type="Pfam" id="PF13426">
    <property type="entry name" value="PAS_9"/>
    <property type="match status" value="1"/>
</dbReference>
<dbReference type="Pfam" id="PF00072">
    <property type="entry name" value="Response_reg"/>
    <property type="match status" value="1"/>
</dbReference>
<dbReference type="PROSITE" id="PS50123">
    <property type="entry name" value="CHER"/>
    <property type="match status" value="1"/>
</dbReference>
<evidence type="ECO:0000313" key="16">
    <source>
        <dbReference type="EMBL" id="MFB9231472.1"/>
    </source>
</evidence>
<accession>A0ABV5JDD4</accession>
<dbReference type="InterPro" id="IPR036804">
    <property type="entry name" value="CheR_N_sf"/>
</dbReference>
<dbReference type="Pfam" id="PF02518">
    <property type="entry name" value="HATPase_c"/>
    <property type="match status" value="1"/>
</dbReference>
<dbReference type="InterPro" id="IPR029063">
    <property type="entry name" value="SAM-dependent_MTases_sf"/>
</dbReference>
<dbReference type="Pfam" id="PF01739">
    <property type="entry name" value="CheR"/>
    <property type="match status" value="1"/>
</dbReference>
<dbReference type="SUPFAM" id="SSF55874">
    <property type="entry name" value="ATPase domain of HSP90 chaperone/DNA topoisomerase II/histidine kinase"/>
    <property type="match status" value="1"/>
</dbReference>
<dbReference type="InterPro" id="IPR001610">
    <property type="entry name" value="PAC"/>
</dbReference>
<dbReference type="SMART" id="SM00388">
    <property type="entry name" value="HisKA"/>
    <property type="match status" value="1"/>
</dbReference>
<feature type="compositionally biased region" description="Polar residues" evidence="10">
    <location>
        <begin position="14"/>
        <end position="23"/>
    </location>
</feature>
<dbReference type="Gene3D" id="3.30.565.10">
    <property type="entry name" value="Histidine kinase-like ATPase, C-terminal domain"/>
    <property type="match status" value="1"/>
</dbReference>
<dbReference type="InterPro" id="IPR022642">
    <property type="entry name" value="CheR_C"/>
</dbReference>
<evidence type="ECO:0000256" key="7">
    <source>
        <dbReference type="PROSITE-ProRule" id="PRU00050"/>
    </source>
</evidence>
<comment type="catalytic activity">
    <reaction evidence="1">
        <text>ATP + protein L-histidine = ADP + protein N-phospho-L-histidine.</text>
        <dbReference type="EC" id="2.7.13.3"/>
    </reaction>
</comment>
<dbReference type="SUPFAM" id="SSF52738">
    <property type="entry name" value="Methylesterase CheB, C-terminal domain"/>
    <property type="match status" value="1"/>
</dbReference>
<dbReference type="SUPFAM" id="SSF47384">
    <property type="entry name" value="Homodimeric domain of signal transducing histidine kinase"/>
    <property type="match status" value="1"/>
</dbReference>
<keyword evidence="7" id="KW-0378">Hydrolase</keyword>
<dbReference type="SMART" id="SM00091">
    <property type="entry name" value="PAS"/>
    <property type="match status" value="3"/>
</dbReference>
<evidence type="ECO:0000256" key="1">
    <source>
        <dbReference type="ARBA" id="ARBA00000085"/>
    </source>
</evidence>
<evidence type="ECO:0000256" key="6">
    <source>
        <dbReference type="ARBA" id="ARBA00022691"/>
    </source>
</evidence>
<dbReference type="InterPro" id="IPR035909">
    <property type="entry name" value="CheB_C"/>
</dbReference>
<dbReference type="InterPro" id="IPR022641">
    <property type="entry name" value="CheR_N"/>
</dbReference>
<evidence type="ECO:0000259" key="14">
    <source>
        <dbReference type="PROSITE" id="PS50122"/>
    </source>
</evidence>
<dbReference type="SMART" id="SM00387">
    <property type="entry name" value="HATPase_c"/>
    <property type="match status" value="1"/>
</dbReference>
<dbReference type="PROSITE" id="PS50109">
    <property type="entry name" value="HIS_KIN"/>
    <property type="match status" value="1"/>
</dbReference>
<dbReference type="Gene3D" id="3.40.50.2300">
    <property type="match status" value="1"/>
</dbReference>
<evidence type="ECO:0000259" key="13">
    <source>
        <dbReference type="PROSITE" id="PS50112"/>
    </source>
</evidence>
<dbReference type="PRINTS" id="PR00996">
    <property type="entry name" value="CHERMTFRASE"/>
</dbReference>
<dbReference type="NCBIfam" id="TIGR00229">
    <property type="entry name" value="sensory_box"/>
    <property type="match status" value="1"/>
</dbReference>
<dbReference type="InterPro" id="IPR001789">
    <property type="entry name" value="Sig_transdc_resp-reg_receiver"/>
</dbReference>
<feature type="active site" evidence="7">
    <location>
        <position position="80"/>
    </location>
</feature>
<dbReference type="InterPro" id="IPR013767">
    <property type="entry name" value="PAS_fold"/>
</dbReference>
<feature type="domain" description="CheB-type methylesterase" evidence="14">
    <location>
        <begin position="41"/>
        <end position="230"/>
    </location>
</feature>
<feature type="domain" description="Histidine kinase" evidence="11">
    <location>
        <begin position="1143"/>
        <end position="1365"/>
    </location>
</feature>
<keyword evidence="17" id="KW-1185">Reference proteome</keyword>
<keyword evidence="6" id="KW-0949">S-adenosyl-L-methionine</keyword>
<reference evidence="16 17" key="1">
    <citation type="submission" date="2024-09" db="EMBL/GenBank/DDBJ databases">
        <authorList>
            <person name="Sun Q."/>
            <person name="Mori K."/>
        </authorList>
    </citation>
    <scope>NUCLEOTIDE SEQUENCE [LARGE SCALE GENOMIC DNA]</scope>
    <source>
        <strain evidence="16 17">CECT 8726</strain>
    </source>
</reference>
<evidence type="ECO:0000259" key="12">
    <source>
        <dbReference type="PROSITE" id="PS50110"/>
    </source>
</evidence>
<dbReference type="PANTHER" id="PTHR24422:SF27">
    <property type="entry name" value="PROTEIN-GLUTAMATE O-METHYLTRANSFERASE"/>
    <property type="match status" value="1"/>
</dbReference>
<dbReference type="RefSeq" id="WP_213891161.1">
    <property type="nucleotide sequence ID" value="NZ_JAGFNU010000020.1"/>
</dbReference>
<dbReference type="Pfam" id="PF01339">
    <property type="entry name" value="CheB_methylest"/>
    <property type="match status" value="1"/>
</dbReference>
<protein>
    <submittedName>
        <fullName evidence="16">Chemotaxis protein CheB</fullName>
    </submittedName>
</protein>
<dbReference type="PROSITE" id="PS50112">
    <property type="entry name" value="PAS"/>
    <property type="match status" value="1"/>
</dbReference>
<dbReference type="Gene3D" id="1.10.155.10">
    <property type="entry name" value="Chemotaxis receptor methyltransferase CheR, N-terminal domain"/>
    <property type="match status" value="1"/>
</dbReference>
<dbReference type="InterPro" id="IPR036890">
    <property type="entry name" value="HATPase_C_sf"/>
</dbReference>
<feature type="domain" description="Response regulatory" evidence="12">
    <location>
        <begin position="1386"/>
        <end position="1498"/>
    </location>
</feature>
<dbReference type="InterPro" id="IPR003594">
    <property type="entry name" value="HATPase_dom"/>
</dbReference>
<evidence type="ECO:0000256" key="3">
    <source>
        <dbReference type="ARBA" id="ARBA00022500"/>
    </source>
</evidence>
<dbReference type="PANTHER" id="PTHR24422">
    <property type="entry name" value="CHEMOTAXIS PROTEIN METHYLTRANSFERASE"/>
    <property type="match status" value="1"/>
</dbReference>
<dbReference type="Pfam" id="PF03705">
    <property type="entry name" value="CheR_N"/>
    <property type="match status" value="1"/>
</dbReference>
<dbReference type="Proteomes" id="UP001589683">
    <property type="component" value="Unassembled WGS sequence"/>
</dbReference>
<dbReference type="InterPro" id="IPR000673">
    <property type="entry name" value="Sig_transdc_resp-reg_Me-estase"/>
</dbReference>
<evidence type="ECO:0000256" key="2">
    <source>
        <dbReference type="ARBA" id="ARBA00001541"/>
    </source>
</evidence>
<dbReference type="Pfam" id="PF00989">
    <property type="entry name" value="PAS"/>
    <property type="match status" value="1"/>
</dbReference>
<dbReference type="CDD" id="cd00130">
    <property type="entry name" value="PAS"/>
    <property type="match status" value="1"/>
</dbReference>
<dbReference type="InterPro" id="IPR036097">
    <property type="entry name" value="HisK_dim/P_sf"/>
</dbReference>
<feature type="compositionally biased region" description="Low complexity" evidence="10">
    <location>
        <begin position="34"/>
        <end position="45"/>
    </location>
</feature>
<dbReference type="Gene3D" id="3.40.50.150">
    <property type="entry name" value="Vaccinia Virus protein VP39"/>
    <property type="match status" value="1"/>
</dbReference>
<evidence type="ECO:0000256" key="5">
    <source>
        <dbReference type="ARBA" id="ARBA00022679"/>
    </source>
</evidence>
<feature type="active site" evidence="7">
    <location>
        <position position="53"/>
    </location>
</feature>
<dbReference type="SMART" id="SM00138">
    <property type="entry name" value="MeTrc"/>
    <property type="match status" value="1"/>
</dbReference>
<organism evidence="16 17">
    <name type="scientific">Pseudohalocynthiibacter aestuariivivens</name>
    <dbReference type="NCBI Taxonomy" id="1591409"/>
    <lineage>
        <taxon>Bacteria</taxon>
        <taxon>Pseudomonadati</taxon>
        <taxon>Pseudomonadota</taxon>
        <taxon>Alphaproteobacteria</taxon>
        <taxon>Rhodobacterales</taxon>
        <taxon>Paracoccaceae</taxon>
        <taxon>Pseudohalocynthiibacter</taxon>
    </lineage>
</organism>
<evidence type="ECO:0000256" key="10">
    <source>
        <dbReference type="SAM" id="MobiDB-lite"/>
    </source>
</evidence>
<feature type="region of interest" description="Disordered" evidence="10">
    <location>
        <begin position="1"/>
        <end position="45"/>
    </location>
</feature>
<feature type="active site" evidence="7">
    <location>
        <position position="172"/>
    </location>
</feature>
<feature type="modified residue" description="4-aspartylphosphate" evidence="8">
    <location>
        <position position="1436"/>
    </location>
</feature>
<dbReference type="EMBL" id="JBHMEA010000017">
    <property type="protein sequence ID" value="MFB9231472.1"/>
    <property type="molecule type" value="Genomic_DNA"/>
</dbReference>
<evidence type="ECO:0000259" key="15">
    <source>
        <dbReference type="PROSITE" id="PS50123"/>
    </source>
</evidence>
<dbReference type="PROSITE" id="PS50110">
    <property type="entry name" value="RESPONSE_REGULATORY"/>
    <property type="match status" value="1"/>
</dbReference>
<keyword evidence="9" id="KW-0175">Coiled coil</keyword>
<dbReference type="SMART" id="SM00448">
    <property type="entry name" value="REC"/>
    <property type="match status" value="1"/>
</dbReference>
<dbReference type="InterPro" id="IPR005467">
    <property type="entry name" value="His_kinase_dom"/>
</dbReference>
<keyword evidence="3 7" id="KW-0145">Chemotaxis</keyword>
<dbReference type="InterPro" id="IPR000014">
    <property type="entry name" value="PAS"/>
</dbReference>
<dbReference type="InterPro" id="IPR000780">
    <property type="entry name" value="CheR_MeTrfase"/>
</dbReference>
<sequence>MARKPKLPAPGPRTRQTVKPTTTRKSENTKKTTKPTPSSETKPTIPIVGLGASAGGLQALTDFFKVMPSTSGLAFVVIHHVDPDHESLMASLLSKHTKMQVDLAQDLTPIRADHVYIIPPNHFLSIKQGVLHLSEPKARRGMRLPIDFFLRSLAVEQKNNAIAVILSGTGSDGTTGIKSIKEYGGMVLVQDPKEADYDGMPRSAIATGSADHVLSVKKMPKVVSDFVKHPYVSRKPLAKVLGETARDSFEEIVSLLKAHSPIDFERYKDGTLLRRIERRMALKHLENSKDYLALLQDSPEECERLCSDFLIVVTSFFRNPEAFEYLNANVLHDLVSNHKKDQPIRVWVPACATGEEAYSLAILLIEWISSLRKNIKLQIFASDVDERALSVARAGVYPDSIAEDVTPERLDRFFTKEDHSYRVSSELRESIVFANQNLLSDAPFSKLDLISCRNVLIYLDPSAQCRILQMFHFALINDGLLMLGLSETIGNQDDLFAPLSSKYRLFKRIGSSLLRKVNFTTRPATLIAGSQSALSPTNVNQRTRLADLCQKLLIEQYAPAAVLINASMETLFVQGAADKYLKVPVGEASQDLLAMVREGLRAKLSSAIRQAIKENKEISGTATLSRDKQKIKVNIRVHPVNEDGSPLFLVTFSDQQTIVKELGQDSTEGDQAAFHHMEQELDATKQDLRNTIHDFELSTEELKSANEEAMSLNEEFQSTNEELETSKEELQSLNEELLTLNTQLQQKVEDERSISEDLNNLLSSSEIATIFLDRQLNIMRFTPATRKIFNVIANDEGRPFSDITGKINDPDILKDARKVLQDHTPIEIEVPEKTGKWYLRRILPYRTQEGKISGLVITFIDVSDLKILQKNNEAAQLFAENIVDTVREPLVVLDKSFRIIRASRSFYAAFKTRPVNIENLSIFDIQDCQWDIPNLRKLLERVLPEKETVESFEITIDTTEAGARDMVLSARKIEQKGFGDELILLAIEDVTERKKIQNELIEREARLAIILNSAPDAIITITDEGTVQSFNAAAERIFGFTTDEMIGQNVSKLMADVDRDAHDSYLSNYLKTGEKKIIGIGREVVGCRKDGREVPLRLTVSEHSFSGSQQFVGVLHDLTEERKRREELQQAKKMEAVGQLTGGFAHDFNNLLTAVIGNLELLEMRVKDDALRDLLSEAQKAAEMGAELTTRLLAFSRRQPLEPKNVQINELVVAMRPLLKSTVGKEIKYREKLDKGLAVTLTDPSQIENALLNMTINARDAMPDGGVLKIETRNVVLDQDYTDTQIGVSAGHYVALSVSDTGTGMTNSVLEKAFEPFFTTKETGYGSGLGLSMIYGFAKQSNGHLAIYSEPGKGTTVNLYLSVSHSTDENNESEIRQSSLKAANETILVVEDDPLVRRLTVSRLQDMGYQVVEAVDGPKAIAILKKKNSIDLVFSDIMMPGGMTGFDVAEEALSINPELKVLLASGFADMSEIETSPHKVLRKPYSISTLAQNLRKLLS</sequence>
<keyword evidence="8" id="KW-0597">Phosphoprotein</keyword>
<dbReference type="PROSITE" id="PS50122">
    <property type="entry name" value="CHEB"/>
    <property type="match status" value="1"/>
</dbReference>
<dbReference type="SMART" id="SM00086">
    <property type="entry name" value="PAC"/>
    <property type="match status" value="2"/>
</dbReference>
<dbReference type="InterPro" id="IPR035965">
    <property type="entry name" value="PAS-like_dom_sf"/>
</dbReference>
<dbReference type="Pfam" id="PF00512">
    <property type="entry name" value="HisKA"/>
    <property type="match status" value="1"/>
</dbReference>
<comment type="catalytic activity">
    <reaction evidence="2">
        <text>L-glutamyl-[protein] + S-adenosyl-L-methionine = [protein]-L-glutamate 5-O-methyl ester + S-adenosyl-L-homocysteine</text>
        <dbReference type="Rhea" id="RHEA:24452"/>
        <dbReference type="Rhea" id="RHEA-COMP:10208"/>
        <dbReference type="Rhea" id="RHEA-COMP:10311"/>
        <dbReference type="ChEBI" id="CHEBI:29973"/>
        <dbReference type="ChEBI" id="CHEBI:57856"/>
        <dbReference type="ChEBI" id="CHEBI:59789"/>
        <dbReference type="ChEBI" id="CHEBI:82795"/>
        <dbReference type="EC" id="2.1.1.80"/>
    </reaction>
</comment>
<keyword evidence="4" id="KW-0489">Methyltransferase</keyword>
<keyword evidence="5" id="KW-0808">Transferase</keyword>
<dbReference type="Pfam" id="PF13596">
    <property type="entry name" value="PAS_10"/>
    <property type="match status" value="1"/>
</dbReference>